<accession>A0A3B3DIE3</accession>
<reference evidence="1" key="2">
    <citation type="submission" date="2025-09" db="UniProtKB">
        <authorList>
            <consortium name="Ensembl"/>
        </authorList>
    </citation>
    <scope>IDENTIFICATION</scope>
</reference>
<sequence>MRNKGTTNSHMEKIQTINIWHINNTIPTVKHEFGSLMVCGCVDYKGRKQTLPEDTGGKLSLFSSEGMHIRHTWTFQHENDQKHKTNYLKRAV</sequence>
<dbReference type="PaxDb" id="30732-ENSOMEP00000029249"/>
<dbReference type="Proteomes" id="UP000261560">
    <property type="component" value="Unplaced"/>
</dbReference>
<name>A0A3B3DIE3_ORYME</name>
<protein>
    <submittedName>
        <fullName evidence="1">Uncharacterized protein</fullName>
    </submittedName>
</protein>
<dbReference type="AlphaFoldDB" id="A0A3B3DIE3"/>
<keyword evidence="2" id="KW-1185">Reference proteome</keyword>
<proteinExistence type="predicted"/>
<evidence type="ECO:0000313" key="2">
    <source>
        <dbReference type="Proteomes" id="UP000261560"/>
    </source>
</evidence>
<reference evidence="1" key="1">
    <citation type="submission" date="2025-08" db="UniProtKB">
        <authorList>
            <consortium name="Ensembl"/>
        </authorList>
    </citation>
    <scope>IDENTIFICATION</scope>
</reference>
<dbReference type="Ensembl" id="ENSOMET00000032323.1">
    <property type="protein sequence ID" value="ENSOMEP00000029249.1"/>
    <property type="gene ID" value="ENSOMEG00000012773.1"/>
</dbReference>
<evidence type="ECO:0000313" key="1">
    <source>
        <dbReference type="Ensembl" id="ENSOMEP00000029249.1"/>
    </source>
</evidence>
<organism evidence="1 2">
    <name type="scientific">Oryzias melastigma</name>
    <name type="common">Marine medaka</name>
    <dbReference type="NCBI Taxonomy" id="30732"/>
    <lineage>
        <taxon>Eukaryota</taxon>
        <taxon>Metazoa</taxon>
        <taxon>Chordata</taxon>
        <taxon>Craniata</taxon>
        <taxon>Vertebrata</taxon>
        <taxon>Euteleostomi</taxon>
        <taxon>Actinopterygii</taxon>
        <taxon>Neopterygii</taxon>
        <taxon>Teleostei</taxon>
        <taxon>Neoteleostei</taxon>
        <taxon>Acanthomorphata</taxon>
        <taxon>Ovalentaria</taxon>
        <taxon>Atherinomorphae</taxon>
        <taxon>Beloniformes</taxon>
        <taxon>Adrianichthyidae</taxon>
        <taxon>Oryziinae</taxon>
        <taxon>Oryzias</taxon>
    </lineage>
</organism>